<evidence type="ECO:0000256" key="1">
    <source>
        <dbReference type="SAM" id="MobiDB-lite"/>
    </source>
</evidence>
<keyword evidence="2" id="KW-1133">Transmembrane helix</keyword>
<gene>
    <name evidence="4" type="ORF">NFC73_06585</name>
</gene>
<dbReference type="InterPro" id="IPR018649">
    <property type="entry name" value="SHOCT"/>
</dbReference>
<evidence type="ECO:0000259" key="3">
    <source>
        <dbReference type="Pfam" id="PF09851"/>
    </source>
</evidence>
<proteinExistence type="predicted"/>
<sequence length="89" mass="9578">MMFWNGNMGGWGYALMVISFVLFWGAVIAAIVLLARGLGSGNRGRDTGASPGTGSGSAEDLLAERFARGEIDETEYNARLNVLRRGPQR</sequence>
<dbReference type="Pfam" id="PF09851">
    <property type="entry name" value="SHOCT"/>
    <property type="match status" value="1"/>
</dbReference>
<feature type="region of interest" description="Disordered" evidence="1">
    <location>
        <begin position="39"/>
        <end position="58"/>
    </location>
</feature>
<feature type="compositionally biased region" description="Low complexity" evidence="1">
    <location>
        <begin position="47"/>
        <end position="58"/>
    </location>
</feature>
<name>A0ABT1LMP8_9MICC</name>
<evidence type="ECO:0000313" key="4">
    <source>
        <dbReference type="EMBL" id="MCP8999406.1"/>
    </source>
</evidence>
<keyword evidence="2" id="KW-0812">Transmembrane</keyword>
<dbReference type="EMBL" id="JANCLV010000003">
    <property type="protein sequence ID" value="MCP8999406.1"/>
    <property type="molecule type" value="Genomic_DNA"/>
</dbReference>
<feature type="transmembrane region" description="Helical" evidence="2">
    <location>
        <begin position="12"/>
        <end position="35"/>
    </location>
</feature>
<keyword evidence="2" id="KW-0472">Membrane</keyword>
<reference evidence="4 5" key="1">
    <citation type="submission" date="2022-06" db="EMBL/GenBank/DDBJ databases">
        <title>Pseudarthrobacter sp. strain RMG13 Genome sequencing and assembly.</title>
        <authorList>
            <person name="Kim I."/>
        </authorList>
    </citation>
    <scope>NUCLEOTIDE SEQUENCE [LARGE SCALE GENOMIC DNA]</scope>
    <source>
        <strain evidence="4 5">RMG13</strain>
    </source>
</reference>
<feature type="domain" description="SHOCT" evidence="3">
    <location>
        <begin position="58"/>
        <end position="83"/>
    </location>
</feature>
<accession>A0ABT1LMP8</accession>
<organism evidence="4 5">
    <name type="scientific">Pseudarthrobacter humi</name>
    <dbReference type="NCBI Taxonomy" id="2952523"/>
    <lineage>
        <taxon>Bacteria</taxon>
        <taxon>Bacillati</taxon>
        <taxon>Actinomycetota</taxon>
        <taxon>Actinomycetes</taxon>
        <taxon>Micrococcales</taxon>
        <taxon>Micrococcaceae</taxon>
        <taxon>Pseudarthrobacter</taxon>
    </lineage>
</organism>
<evidence type="ECO:0000256" key="2">
    <source>
        <dbReference type="SAM" id="Phobius"/>
    </source>
</evidence>
<comment type="caution">
    <text evidence="4">The sequence shown here is derived from an EMBL/GenBank/DDBJ whole genome shotgun (WGS) entry which is preliminary data.</text>
</comment>
<dbReference type="Proteomes" id="UP001524318">
    <property type="component" value="Unassembled WGS sequence"/>
</dbReference>
<protein>
    <submittedName>
        <fullName evidence="4">SHOCT domain-containing protein</fullName>
    </submittedName>
</protein>
<keyword evidence="5" id="KW-1185">Reference proteome</keyword>
<evidence type="ECO:0000313" key="5">
    <source>
        <dbReference type="Proteomes" id="UP001524318"/>
    </source>
</evidence>
<dbReference type="RefSeq" id="WP_254748676.1">
    <property type="nucleotide sequence ID" value="NZ_JANCLV010000003.1"/>
</dbReference>